<evidence type="ECO:0000313" key="10">
    <source>
        <dbReference type="EMBL" id="QDP42213.1"/>
    </source>
</evidence>
<dbReference type="GO" id="GO:0055085">
    <property type="term" value="P:transmembrane transport"/>
    <property type="evidence" value="ECO:0007669"/>
    <property type="project" value="InterPro"/>
</dbReference>
<feature type="transmembrane region" description="Helical" evidence="8">
    <location>
        <begin position="85"/>
        <end position="107"/>
    </location>
</feature>
<evidence type="ECO:0000256" key="2">
    <source>
        <dbReference type="ARBA" id="ARBA00022448"/>
    </source>
</evidence>
<feature type="transmembrane region" description="Helical" evidence="8">
    <location>
        <begin position="119"/>
        <end position="139"/>
    </location>
</feature>
<dbReference type="PANTHER" id="PTHR43357">
    <property type="entry name" value="INNER MEMBRANE ABC TRANSPORTER PERMEASE PROTEIN YDCV"/>
    <property type="match status" value="1"/>
</dbReference>
<dbReference type="PANTHER" id="PTHR43357:SF4">
    <property type="entry name" value="INNER MEMBRANE ABC TRANSPORTER PERMEASE PROTEIN YDCV"/>
    <property type="match status" value="1"/>
</dbReference>
<feature type="transmembrane region" description="Helical" evidence="8">
    <location>
        <begin position="53"/>
        <end position="73"/>
    </location>
</feature>
<dbReference type="OrthoDB" id="9782004at2"/>
<dbReference type="SUPFAM" id="SSF161098">
    <property type="entry name" value="MetI-like"/>
    <property type="match status" value="1"/>
</dbReference>
<keyword evidence="6 8" id="KW-1133">Transmembrane helix</keyword>
<dbReference type="Proteomes" id="UP000315215">
    <property type="component" value="Chromosome"/>
</dbReference>
<protein>
    <submittedName>
        <fullName evidence="10">ABC transporter permease subunit</fullName>
    </submittedName>
</protein>
<accession>A0A516KLD8</accession>
<keyword evidence="2 8" id="KW-0813">Transport</keyword>
<feature type="transmembrane region" description="Helical" evidence="8">
    <location>
        <begin position="187"/>
        <end position="209"/>
    </location>
</feature>
<feature type="transmembrane region" description="Helical" evidence="8">
    <location>
        <begin position="216"/>
        <end position="235"/>
    </location>
</feature>
<keyword evidence="5 8" id="KW-0812">Transmembrane</keyword>
<evidence type="ECO:0000313" key="11">
    <source>
        <dbReference type="Proteomes" id="UP000315215"/>
    </source>
</evidence>
<evidence type="ECO:0000256" key="1">
    <source>
        <dbReference type="ARBA" id="ARBA00004429"/>
    </source>
</evidence>
<evidence type="ECO:0000256" key="6">
    <source>
        <dbReference type="ARBA" id="ARBA00022989"/>
    </source>
</evidence>
<evidence type="ECO:0000256" key="3">
    <source>
        <dbReference type="ARBA" id="ARBA00022475"/>
    </source>
</evidence>
<organism evidence="10 11">
    <name type="scientific">Radiobacillus deserti</name>
    <dbReference type="NCBI Taxonomy" id="2594883"/>
    <lineage>
        <taxon>Bacteria</taxon>
        <taxon>Bacillati</taxon>
        <taxon>Bacillota</taxon>
        <taxon>Bacilli</taxon>
        <taxon>Bacillales</taxon>
        <taxon>Bacillaceae</taxon>
        <taxon>Radiobacillus</taxon>
    </lineage>
</organism>
<gene>
    <name evidence="10" type="ORF">FN924_14820</name>
</gene>
<reference evidence="10 11" key="1">
    <citation type="submission" date="2019-07" db="EMBL/GenBank/DDBJ databases">
        <authorList>
            <person name="Li J."/>
        </authorList>
    </citation>
    <scope>NUCLEOTIDE SEQUENCE [LARGE SCALE GENOMIC DNA]</scope>
    <source>
        <strain evidence="10 11">TKL69</strain>
    </source>
</reference>
<dbReference type="InterPro" id="IPR000515">
    <property type="entry name" value="MetI-like"/>
</dbReference>
<evidence type="ECO:0000256" key="7">
    <source>
        <dbReference type="ARBA" id="ARBA00023136"/>
    </source>
</evidence>
<evidence type="ECO:0000259" key="9">
    <source>
        <dbReference type="PROSITE" id="PS50928"/>
    </source>
</evidence>
<keyword evidence="3" id="KW-1003">Cell membrane</keyword>
<comment type="subcellular location">
    <subcellularLocation>
        <location evidence="1">Cell inner membrane</location>
        <topology evidence="1">Multi-pass membrane protein</topology>
    </subcellularLocation>
    <subcellularLocation>
        <location evidence="8">Cell membrane</location>
        <topology evidence="8">Multi-pass membrane protein</topology>
    </subcellularLocation>
</comment>
<sequence>MLVIPFVPLLLSSFSHGWKWPEIIPHEWSVRAWKYVLTNHSQTWEAVWTSIEIAMVVVILNLFLALPAASVLGRYSFRGKWLVEGLLYAPIIIPPFVSVMGIYVTFIRYGLTDSNTGVIIAHIIPTLPYMIRALVISYQTLGLKWEQQGMMLGAGSLQRFLFIVIPHLLPGIIAGSSLSVLVSLNQYILTFLIGGGQVMTLPVVMLPFISGGDQAIGAAYSIIFILMSGITLFVMDYVLKTYYNYRGTIHV</sequence>
<name>A0A516KLD8_9BACI</name>
<evidence type="ECO:0000256" key="5">
    <source>
        <dbReference type="ARBA" id="ARBA00022692"/>
    </source>
</evidence>
<keyword evidence="7 8" id="KW-0472">Membrane</keyword>
<dbReference type="InterPro" id="IPR035906">
    <property type="entry name" value="MetI-like_sf"/>
</dbReference>
<proteinExistence type="inferred from homology"/>
<feature type="transmembrane region" description="Helical" evidence="8">
    <location>
        <begin position="160"/>
        <end position="181"/>
    </location>
</feature>
<dbReference type="PROSITE" id="PS50928">
    <property type="entry name" value="ABC_TM1"/>
    <property type="match status" value="1"/>
</dbReference>
<dbReference type="AlphaFoldDB" id="A0A516KLD8"/>
<dbReference type="EMBL" id="CP041666">
    <property type="protein sequence ID" value="QDP42213.1"/>
    <property type="molecule type" value="Genomic_DNA"/>
</dbReference>
<dbReference type="Pfam" id="PF00528">
    <property type="entry name" value="BPD_transp_1"/>
    <property type="match status" value="1"/>
</dbReference>
<dbReference type="Gene3D" id="1.10.3720.10">
    <property type="entry name" value="MetI-like"/>
    <property type="match status" value="1"/>
</dbReference>
<comment type="similarity">
    <text evidence="8">Belongs to the binding-protein-dependent transport system permease family.</text>
</comment>
<keyword evidence="4" id="KW-0997">Cell inner membrane</keyword>
<dbReference type="CDD" id="cd06261">
    <property type="entry name" value="TM_PBP2"/>
    <property type="match status" value="1"/>
</dbReference>
<keyword evidence="11" id="KW-1185">Reference proteome</keyword>
<dbReference type="GO" id="GO:0005886">
    <property type="term" value="C:plasma membrane"/>
    <property type="evidence" value="ECO:0007669"/>
    <property type="project" value="UniProtKB-SubCell"/>
</dbReference>
<feature type="domain" description="ABC transmembrane type-1" evidence="9">
    <location>
        <begin position="47"/>
        <end position="235"/>
    </location>
</feature>
<evidence type="ECO:0000256" key="8">
    <source>
        <dbReference type="RuleBase" id="RU363032"/>
    </source>
</evidence>
<dbReference type="KEGG" id="aqt:FN924_14820"/>
<evidence type="ECO:0000256" key="4">
    <source>
        <dbReference type="ARBA" id="ARBA00022519"/>
    </source>
</evidence>